<dbReference type="Gene3D" id="1.20.1260.10">
    <property type="match status" value="1"/>
</dbReference>
<evidence type="ECO:0000313" key="1">
    <source>
        <dbReference type="EMBL" id="ADV67496.1"/>
    </source>
</evidence>
<accession>E8U8V7</accession>
<dbReference type="InterPro" id="IPR009078">
    <property type="entry name" value="Ferritin-like_SF"/>
</dbReference>
<organism evidence="1 2">
    <name type="scientific">Deinococcus maricopensis (strain DSM 21211 / LMG 22137 / NRRL B-23946 / LB-34)</name>
    <dbReference type="NCBI Taxonomy" id="709986"/>
    <lineage>
        <taxon>Bacteria</taxon>
        <taxon>Thermotogati</taxon>
        <taxon>Deinococcota</taxon>
        <taxon>Deinococci</taxon>
        <taxon>Deinococcales</taxon>
        <taxon>Deinococcaceae</taxon>
        <taxon>Deinococcus</taxon>
    </lineage>
</organism>
<dbReference type="InterPro" id="IPR010287">
    <property type="entry name" value="DUF892_YciF-like"/>
</dbReference>
<dbReference type="HOGENOM" id="CLU_102561_0_0_0"/>
<dbReference type="EMBL" id="CP002454">
    <property type="protein sequence ID" value="ADV67496.1"/>
    <property type="molecule type" value="Genomic_DNA"/>
</dbReference>
<dbReference type="Proteomes" id="UP000008635">
    <property type="component" value="Chromosome"/>
</dbReference>
<keyword evidence="2" id="KW-1185">Reference proteome</keyword>
<gene>
    <name evidence="1" type="ordered locus">Deima_1848</name>
</gene>
<dbReference type="CDD" id="cd07909">
    <property type="entry name" value="YciF"/>
    <property type="match status" value="1"/>
</dbReference>
<protein>
    <submittedName>
        <fullName evidence="1">Uncharacterized protein</fullName>
    </submittedName>
</protein>
<dbReference type="Pfam" id="PF05974">
    <property type="entry name" value="DUF892"/>
    <property type="match status" value="1"/>
</dbReference>
<dbReference type="SUPFAM" id="SSF47240">
    <property type="entry name" value="Ferritin-like"/>
    <property type="match status" value="1"/>
</dbReference>
<dbReference type="InterPro" id="IPR012347">
    <property type="entry name" value="Ferritin-like"/>
</dbReference>
<proteinExistence type="predicted"/>
<reference evidence="1 2" key="1">
    <citation type="journal article" date="2011" name="Stand. Genomic Sci.">
        <title>Complete genome sequence of Deinococcus maricopensis type strain (LB-34).</title>
        <authorList>
            <person name="Pukall R."/>
            <person name="Zeytun A."/>
            <person name="Lucas S."/>
            <person name="Lapidus A."/>
            <person name="Hammon N."/>
            <person name="Deshpande S."/>
            <person name="Nolan M."/>
            <person name="Cheng J.F."/>
            <person name="Pitluck S."/>
            <person name="Liolios K."/>
            <person name="Pagani I."/>
            <person name="Mikhailova N."/>
            <person name="Ivanova N."/>
            <person name="Mavromatis K."/>
            <person name="Pati A."/>
            <person name="Tapia R."/>
            <person name="Han C."/>
            <person name="Goodwin L."/>
            <person name="Chen A."/>
            <person name="Palaniappan K."/>
            <person name="Land M."/>
            <person name="Hauser L."/>
            <person name="Chang Y.J."/>
            <person name="Jeffries C.D."/>
            <person name="Brambilla E.M."/>
            <person name="Rohde M."/>
            <person name="Goker M."/>
            <person name="Detter J.C."/>
            <person name="Woyke T."/>
            <person name="Bristow J."/>
            <person name="Eisen J.A."/>
            <person name="Markowitz V."/>
            <person name="Hugenholtz P."/>
            <person name="Kyrpides N.C."/>
            <person name="Klenk H.P."/>
        </authorList>
    </citation>
    <scope>NUCLEOTIDE SEQUENCE [LARGE SCALE GENOMIC DNA]</scope>
    <source>
        <strain evidence="2">DSM 21211 / LMG 22137 / NRRL B-23946 / LB-34</strain>
    </source>
</reference>
<dbReference type="OrthoDB" id="9795056at2"/>
<dbReference type="PANTHER" id="PTHR30565">
    <property type="entry name" value="PROTEIN YCIF"/>
    <property type="match status" value="1"/>
</dbReference>
<dbReference type="eggNOG" id="COG3685">
    <property type="taxonomic scope" value="Bacteria"/>
</dbReference>
<dbReference type="STRING" id="709986.Deima_1848"/>
<dbReference type="KEGG" id="dmr:Deima_1848"/>
<sequence length="172" mass="18817">MTNPEPSLTLPMTDLHDLYLEQLRDVYSAETQLVQALPTMADAATAQVLKDGFHAHLQETLGQVERLERIFADLGEQPGGHTCQAMQGLIAEGQEMIREKAVPAVRDAGLIAAAQRVEHYEIAAYGTVRTYADLLGHPEHAMLLRTSEDEESAADQRLTALAGRINVQAMQG</sequence>
<name>E8U8V7_DEIML</name>
<dbReference type="InterPro" id="IPR047114">
    <property type="entry name" value="YciF"/>
</dbReference>
<evidence type="ECO:0000313" key="2">
    <source>
        <dbReference type="Proteomes" id="UP000008635"/>
    </source>
</evidence>
<dbReference type="AlphaFoldDB" id="E8U8V7"/>
<dbReference type="PANTHER" id="PTHR30565:SF9">
    <property type="entry name" value="PROTEIN YCIF"/>
    <property type="match status" value="1"/>
</dbReference>
<dbReference type="RefSeq" id="WP_013557001.1">
    <property type="nucleotide sequence ID" value="NC_014958.1"/>
</dbReference>
<reference evidence="2" key="2">
    <citation type="submission" date="2011-01" db="EMBL/GenBank/DDBJ databases">
        <title>The complete genome of Deinococcus maricopensis DSM 21211.</title>
        <authorList>
            <consortium name="US DOE Joint Genome Institute (JGI-PGF)"/>
            <person name="Lucas S."/>
            <person name="Copeland A."/>
            <person name="Lapidus A."/>
            <person name="Goodwin L."/>
            <person name="Pitluck S."/>
            <person name="Kyrpides N."/>
            <person name="Mavromatis K."/>
            <person name="Pagani I."/>
            <person name="Ivanova N."/>
            <person name="Ovchinnikova G."/>
            <person name="Zeytun A."/>
            <person name="Detter J.C."/>
            <person name="Han C."/>
            <person name="Land M."/>
            <person name="Hauser L."/>
            <person name="Markowitz V."/>
            <person name="Cheng J.-F."/>
            <person name="Hugenholtz P."/>
            <person name="Woyke T."/>
            <person name="Wu D."/>
            <person name="Pukall R."/>
            <person name="Gehrich-Schroeter G."/>
            <person name="Brambilla E."/>
            <person name="Klenk H.-P."/>
            <person name="Eisen J.A."/>
        </authorList>
    </citation>
    <scope>NUCLEOTIDE SEQUENCE [LARGE SCALE GENOMIC DNA]</scope>
    <source>
        <strain evidence="2">DSM 21211 / LMG 22137 / NRRL B-23946 / LB-34</strain>
    </source>
</reference>